<dbReference type="Pfam" id="PF09335">
    <property type="entry name" value="VTT_dom"/>
    <property type="match status" value="1"/>
</dbReference>
<comment type="subcellular location">
    <subcellularLocation>
        <location evidence="1">Cell membrane</location>
        <topology evidence="1">Multi-pass membrane protein</topology>
    </subcellularLocation>
</comment>
<dbReference type="RefSeq" id="WP_238323836.1">
    <property type="nucleotide sequence ID" value="NZ_CP005987.1"/>
</dbReference>
<reference evidence="8 9" key="1">
    <citation type="journal article" date="2009" name="J. Bacteriol.">
        <title>Draft genome sequence of the extremely acidophilic bacterium Acidithiobacillus caldus ATCC 51756 reveals metabolic versatility in the genus Acidithiobacillus.</title>
        <authorList>
            <person name="Valdes J."/>
            <person name="Quatrini R."/>
            <person name="Hallberg K."/>
            <person name="Dopson M."/>
            <person name="Valenzuela P.D."/>
            <person name="Holmes D.S."/>
        </authorList>
    </citation>
    <scope>NUCLEOTIDE SEQUENCE [LARGE SCALE GENOMIC DNA]</scope>
    <source>
        <strain evidence="9">ATCC 51756 / DSM 8584 / KU</strain>
        <plasmid evidence="9">megaPlasmid mpAca1.1</plasmid>
    </source>
</reference>
<protein>
    <submittedName>
        <fullName evidence="8">DedA protein</fullName>
    </submittedName>
</protein>
<keyword evidence="3 6" id="KW-0812">Transmembrane</keyword>
<dbReference type="PANTHER" id="PTHR42709:SF6">
    <property type="entry name" value="UNDECAPRENYL PHOSPHATE TRANSPORTER A"/>
    <property type="match status" value="1"/>
</dbReference>
<organism evidence="8 9">
    <name type="scientific">Acidithiobacillus caldus (strain ATCC 51756 / DSM 8584 / KU)</name>
    <dbReference type="NCBI Taxonomy" id="637389"/>
    <lineage>
        <taxon>Bacteria</taxon>
        <taxon>Pseudomonadati</taxon>
        <taxon>Pseudomonadota</taxon>
        <taxon>Acidithiobacillia</taxon>
        <taxon>Acidithiobacillales</taxon>
        <taxon>Acidithiobacillaceae</taxon>
        <taxon>Acidithiobacillus</taxon>
    </lineage>
</organism>
<feature type="domain" description="VTT" evidence="7">
    <location>
        <begin position="45"/>
        <end position="170"/>
    </location>
</feature>
<dbReference type="GO" id="GO:0005886">
    <property type="term" value="C:plasma membrane"/>
    <property type="evidence" value="ECO:0007669"/>
    <property type="project" value="UniProtKB-SubCell"/>
</dbReference>
<keyword evidence="8" id="KW-0614">Plasmid</keyword>
<keyword evidence="2" id="KW-1003">Cell membrane</keyword>
<evidence type="ECO:0000259" key="7">
    <source>
        <dbReference type="Pfam" id="PF09335"/>
    </source>
</evidence>
<dbReference type="InterPro" id="IPR051311">
    <property type="entry name" value="DedA_domain"/>
</dbReference>
<evidence type="ECO:0000256" key="1">
    <source>
        <dbReference type="ARBA" id="ARBA00004651"/>
    </source>
</evidence>
<keyword evidence="4 6" id="KW-1133">Transmembrane helix</keyword>
<dbReference type="KEGG" id="acz:Acaty_m0082"/>
<dbReference type="PANTHER" id="PTHR42709">
    <property type="entry name" value="ALKALINE PHOSPHATASE LIKE PROTEIN"/>
    <property type="match status" value="1"/>
</dbReference>
<dbReference type="Proteomes" id="UP000005522">
    <property type="component" value="Plasmid megap mpAca1.1"/>
</dbReference>
<feature type="transmembrane region" description="Helical" evidence="6">
    <location>
        <begin position="150"/>
        <end position="172"/>
    </location>
</feature>
<dbReference type="EMBL" id="CP005987">
    <property type="protein sequence ID" value="AIA56655.1"/>
    <property type="molecule type" value="Genomic_DNA"/>
</dbReference>
<geneLocation type="plasmid" evidence="9">
    <name>megaPlasmid mpAca1.1</name>
</geneLocation>
<evidence type="ECO:0000256" key="2">
    <source>
        <dbReference type="ARBA" id="ARBA00022475"/>
    </source>
</evidence>
<feature type="transmembrane region" description="Helical" evidence="6">
    <location>
        <begin position="25"/>
        <end position="45"/>
    </location>
</feature>
<evidence type="ECO:0000256" key="6">
    <source>
        <dbReference type="SAM" id="Phobius"/>
    </source>
</evidence>
<gene>
    <name evidence="8" type="ORF">Acaty_m0082</name>
</gene>
<dbReference type="eggNOG" id="COG0586">
    <property type="taxonomic scope" value="Bacteria"/>
</dbReference>
<keyword evidence="5 6" id="KW-0472">Membrane</keyword>
<evidence type="ECO:0000313" key="8">
    <source>
        <dbReference type="EMBL" id="AIA56655.1"/>
    </source>
</evidence>
<evidence type="ECO:0000256" key="5">
    <source>
        <dbReference type="ARBA" id="ARBA00023136"/>
    </source>
</evidence>
<dbReference type="InterPro" id="IPR032816">
    <property type="entry name" value="VTT_dom"/>
</dbReference>
<accession>A0A059ZYS0</accession>
<name>A0A059ZYS0_ACICK</name>
<feature type="transmembrane region" description="Helical" evidence="6">
    <location>
        <begin position="65"/>
        <end position="86"/>
    </location>
</feature>
<proteinExistence type="predicted"/>
<evidence type="ECO:0000313" key="9">
    <source>
        <dbReference type="Proteomes" id="UP000005522"/>
    </source>
</evidence>
<dbReference type="HOGENOM" id="CLU_044208_4_3_6"/>
<dbReference type="AlphaFoldDB" id="A0A059ZYS0"/>
<evidence type="ECO:0000256" key="4">
    <source>
        <dbReference type="ARBA" id="ARBA00022989"/>
    </source>
</evidence>
<sequence>MQLLTAIHQDLQNSVRTLAPVVKQYGVWIVFGGLLAESAGVVFAPGETLLIAAGFLASEGALNPLWVLMLGILATSLGWFGAYYLGSWLGISWLRRHGRWIGVTPNRLQKTHAFLEKYGPIVVLFGRFVVPLRQLQGYISGSAESSFKQFYLWNILGAALWVGFWGGAGYIFGLL</sequence>
<evidence type="ECO:0000256" key="3">
    <source>
        <dbReference type="ARBA" id="ARBA00022692"/>
    </source>
</evidence>